<organism evidence="1 2">
    <name type="scientific">Streptomyces cinnamoneus</name>
    <name type="common">Streptoverticillium cinnamoneum</name>
    <dbReference type="NCBI Taxonomy" id="53446"/>
    <lineage>
        <taxon>Bacteria</taxon>
        <taxon>Bacillati</taxon>
        <taxon>Actinomycetota</taxon>
        <taxon>Actinomycetes</taxon>
        <taxon>Kitasatosporales</taxon>
        <taxon>Streptomycetaceae</taxon>
        <taxon>Streptomyces</taxon>
        <taxon>Streptomyces cinnamoneus group</taxon>
    </lineage>
</organism>
<dbReference type="Proteomes" id="UP000222531">
    <property type="component" value="Unassembled WGS sequence"/>
</dbReference>
<keyword evidence="2" id="KW-1185">Reference proteome</keyword>
<proteinExistence type="predicted"/>
<dbReference type="EMBL" id="NHZO01000154">
    <property type="protein sequence ID" value="PHQ49491.1"/>
    <property type="molecule type" value="Genomic_DNA"/>
</dbReference>
<evidence type="ECO:0000313" key="1">
    <source>
        <dbReference type="EMBL" id="PHQ49491.1"/>
    </source>
</evidence>
<evidence type="ECO:0000313" key="2">
    <source>
        <dbReference type="Proteomes" id="UP000222531"/>
    </source>
</evidence>
<evidence type="ECO:0008006" key="3">
    <source>
        <dbReference type="Google" id="ProtNLM"/>
    </source>
</evidence>
<accession>A0A2G1XE66</accession>
<protein>
    <recommendedName>
        <fullName evidence="3">Holliday junction resolvase</fullName>
    </recommendedName>
</protein>
<dbReference type="AlphaFoldDB" id="A0A2G1XE66"/>
<dbReference type="RefSeq" id="WP_099201433.1">
    <property type="nucleotide sequence ID" value="NZ_NHZO01000154.1"/>
</dbReference>
<gene>
    <name evidence="1" type="ORF">BLA24_25995</name>
</gene>
<comment type="caution">
    <text evidence="1">The sequence shown here is derived from an EMBL/GenBank/DDBJ whole genome shotgun (WGS) entry which is preliminary data.</text>
</comment>
<name>A0A2G1XE66_STRCJ</name>
<reference evidence="1 2" key="1">
    <citation type="journal article" date="2017" name="Biochemistry">
        <title>Identification of the Biosynthetic Pathway for the Antibiotic Bicyclomycin.</title>
        <authorList>
            <person name="Patteson J."/>
            <person name="Cai W."/>
            <person name="Johnson R.A."/>
            <person name="Santa Maria K."/>
            <person name="Li B."/>
        </authorList>
    </citation>
    <scope>NUCLEOTIDE SEQUENCE [LARGE SCALE GENOMIC DNA]</scope>
    <source>
        <strain evidence="1 2">ATCC 21532</strain>
    </source>
</reference>
<dbReference type="OrthoDB" id="4228736at2"/>
<sequence>MNDITARNRRNKRAGARWETEFRDQLREAGFDIERLRLTGVEDEGDHVIRRQPVRHRPFLITETKNAKFEPGTFIKEALRERDNYAKHRGLDPRDVDVAVIVRRRGASWRQAYVLSTVEEFFDLPPETDS</sequence>